<dbReference type="Gene3D" id="3.40.50.1820">
    <property type="entry name" value="alpha/beta hydrolase"/>
    <property type="match status" value="1"/>
</dbReference>
<dbReference type="SUPFAM" id="SSF53474">
    <property type="entry name" value="alpha/beta-Hydrolases"/>
    <property type="match status" value="1"/>
</dbReference>
<evidence type="ECO:0000256" key="1">
    <source>
        <dbReference type="SAM" id="SignalP"/>
    </source>
</evidence>
<protein>
    <submittedName>
        <fullName evidence="2">Predicted esterase</fullName>
    </submittedName>
</protein>
<accession>A0A0T9LY63</accession>
<dbReference type="EMBL" id="CPYI01000018">
    <property type="protein sequence ID" value="CNF36770.1"/>
    <property type="molecule type" value="Genomic_DNA"/>
</dbReference>
<dbReference type="RefSeq" id="WP_072076229.1">
    <property type="nucleotide sequence ID" value="NZ_CAWMAB010000018.1"/>
</dbReference>
<sequence length="306" mass="34237">MKNTLALLSALLFYGSAAYAAGLPVGRGSFDFTVPQTTKKIKIFSYQPPDANTHTPIVFVLTGLNRDADKYRDAWVENARKNKLMVIAPHFSQQEYPGSDGYNLGNLINRQTGKLNPTSEWAFTVIDSLFTDMQKQGITQQKNYYLFGNSAGCQFVHRMLTLTPQPNVKAAICAAAGWWTMPNNQTPWPYGLGNAPIAVSQQQLIHYFSLPVLITVGSKDNNPNHPLLRRSPQAMAQGNSRLQRAKNYFMTAEQLAQQDKVPFNWQFATLPKVGHSGSKMSAYAAEQFAEFEQHGKFNIQGRRARQ</sequence>
<feature type="signal peptide" evidence="1">
    <location>
        <begin position="1"/>
        <end position="20"/>
    </location>
</feature>
<keyword evidence="1" id="KW-0732">Signal</keyword>
<proteinExistence type="predicted"/>
<dbReference type="AlphaFoldDB" id="A0A0T9LY63"/>
<evidence type="ECO:0000313" key="3">
    <source>
        <dbReference type="Proteomes" id="UP000045824"/>
    </source>
</evidence>
<organism evidence="2 3">
    <name type="scientific">Yersinia kristensenii</name>
    <dbReference type="NCBI Taxonomy" id="28152"/>
    <lineage>
        <taxon>Bacteria</taxon>
        <taxon>Pseudomonadati</taxon>
        <taxon>Pseudomonadota</taxon>
        <taxon>Gammaproteobacteria</taxon>
        <taxon>Enterobacterales</taxon>
        <taxon>Yersiniaceae</taxon>
        <taxon>Yersinia</taxon>
    </lineage>
</organism>
<dbReference type="InterPro" id="IPR029058">
    <property type="entry name" value="AB_hydrolase_fold"/>
</dbReference>
<dbReference type="Proteomes" id="UP000045824">
    <property type="component" value="Unassembled WGS sequence"/>
</dbReference>
<feature type="chain" id="PRO_5006692894" evidence="1">
    <location>
        <begin position="21"/>
        <end position="306"/>
    </location>
</feature>
<evidence type="ECO:0000313" key="2">
    <source>
        <dbReference type="EMBL" id="CNF36770.1"/>
    </source>
</evidence>
<reference evidence="2 3" key="1">
    <citation type="submission" date="2015-03" db="EMBL/GenBank/DDBJ databases">
        <authorList>
            <person name="Murphy D."/>
        </authorList>
    </citation>
    <scope>NUCLEOTIDE SEQUENCE [LARGE SCALE GENOMIC DNA]</scope>
    <source>
        <strain evidence="2 3">FCF326</strain>
    </source>
</reference>
<name>A0A0T9LY63_YERKR</name>
<gene>
    <name evidence="2" type="ORF">ERS008491_03645</name>
</gene>